<dbReference type="OrthoDB" id="2991872at2759"/>
<protein>
    <submittedName>
        <fullName evidence="3">Uncharacterized protein</fullName>
    </submittedName>
</protein>
<keyword evidence="4" id="KW-1185">Reference proteome</keyword>
<keyword evidence="1" id="KW-0472">Membrane</keyword>
<keyword evidence="2" id="KW-0732">Signal</keyword>
<dbReference type="AlphaFoldDB" id="A0A194VZS6"/>
<organism evidence="3 4">
    <name type="scientific">Cytospora mali</name>
    <name type="common">Apple Valsa canker fungus</name>
    <name type="synonym">Valsa mali</name>
    <dbReference type="NCBI Taxonomy" id="578113"/>
    <lineage>
        <taxon>Eukaryota</taxon>
        <taxon>Fungi</taxon>
        <taxon>Dikarya</taxon>
        <taxon>Ascomycota</taxon>
        <taxon>Pezizomycotina</taxon>
        <taxon>Sordariomycetes</taxon>
        <taxon>Sordariomycetidae</taxon>
        <taxon>Diaporthales</taxon>
        <taxon>Cytosporaceae</taxon>
        <taxon>Cytospora</taxon>
    </lineage>
</organism>
<dbReference type="EMBL" id="CM003102">
    <property type="protein sequence ID" value="KUI69517.1"/>
    <property type="molecule type" value="Genomic_DNA"/>
</dbReference>
<name>A0A194VZS6_CYTMA</name>
<sequence>MTFPGLVALLILLTVTLLGGFTRFTHGRHTPSFYAYQLDRAPDNASTRLIPYGDFTVAALLIFPSTRGVGAMLCAVLQFIGVVLRVREDKNAAPDLALCLCGVFLMLDCLLAR</sequence>
<feature type="chain" id="PRO_5008267009" evidence="2">
    <location>
        <begin position="28"/>
        <end position="113"/>
    </location>
</feature>
<feature type="transmembrane region" description="Helical" evidence="1">
    <location>
        <begin position="59"/>
        <end position="84"/>
    </location>
</feature>
<evidence type="ECO:0000256" key="2">
    <source>
        <dbReference type="SAM" id="SignalP"/>
    </source>
</evidence>
<dbReference type="Proteomes" id="UP000078559">
    <property type="component" value="Chromosome 5"/>
</dbReference>
<reference evidence="3" key="1">
    <citation type="submission" date="2014-12" db="EMBL/GenBank/DDBJ databases">
        <title>Genome Sequence of Valsa Canker Pathogens Uncovers a Specific Adaption of Colonization on Woody Bark.</title>
        <authorList>
            <person name="Yin Z."/>
            <person name="Liu H."/>
            <person name="Gao X."/>
            <person name="Li Z."/>
            <person name="Song N."/>
            <person name="Ke X."/>
            <person name="Dai Q."/>
            <person name="Wu Y."/>
            <person name="Sun Y."/>
            <person name="Xu J.-R."/>
            <person name="Kang Z.K."/>
            <person name="Wang L."/>
            <person name="Huang L."/>
        </authorList>
    </citation>
    <scope>NUCLEOTIDE SEQUENCE [LARGE SCALE GENOMIC DNA]</scope>
    <source>
        <strain evidence="3">03-8</strain>
    </source>
</reference>
<proteinExistence type="predicted"/>
<evidence type="ECO:0000313" key="3">
    <source>
        <dbReference type="EMBL" id="KUI69517.1"/>
    </source>
</evidence>
<evidence type="ECO:0000313" key="4">
    <source>
        <dbReference type="Proteomes" id="UP000078559"/>
    </source>
</evidence>
<evidence type="ECO:0000256" key="1">
    <source>
        <dbReference type="SAM" id="Phobius"/>
    </source>
</evidence>
<keyword evidence="1" id="KW-0812">Transmembrane</keyword>
<accession>A0A194VZS6</accession>
<gene>
    <name evidence="3" type="ORF">VM1G_05249</name>
</gene>
<keyword evidence="1" id="KW-1133">Transmembrane helix</keyword>
<feature type="signal peptide" evidence="2">
    <location>
        <begin position="1"/>
        <end position="27"/>
    </location>
</feature>